<dbReference type="GO" id="GO:0006357">
    <property type="term" value="P:regulation of transcription by RNA polymerase II"/>
    <property type="evidence" value="ECO:0007669"/>
    <property type="project" value="TreeGrafter"/>
</dbReference>
<keyword evidence="1" id="KW-0479">Metal-binding</keyword>
<keyword evidence="5" id="KW-1185">Reference proteome</keyword>
<reference evidence="4" key="2">
    <citation type="journal article" date="2022" name="Microb. Genom.">
        <title>A chromosome-scale genome assembly of the tomato pathogen Cladosporium fulvum reveals a compartmentalized genome architecture and the presence of a dispensable chromosome.</title>
        <authorList>
            <person name="Zaccaron A.Z."/>
            <person name="Chen L.H."/>
            <person name="Samaras A."/>
            <person name="Stergiopoulos I."/>
        </authorList>
    </citation>
    <scope>NUCLEOTIDE SEQUENCE</scope>
    <source>
        <strain evidence="4">Race5_Kim</strain>
    </source>
</reference>
<evidence type="ECO:0000259" key="3">
    <source>
        <dbReference type="PROSITE" id="PS50157"/>
    </source>
</evidence>
<dbReference type="SMART" id="SM00355">
    <property type="entry name" value="ZnF_C2H2"/>
    <property type="match status" value="3"/>
</dbReference>
<dbReference type="PANTHER" id="PTHR46179:SF19">
    <property type="entry name" value="C2H2 FINGER DOMAIN TRANSCRIPTION FACTOR (EUROFUNG)-RELATED"/>
    <property type="match status" value="1"/>
</dbReference>
<name>A0A9Q8UV63_PASFU</name>
<evidence type="ECO:0000313" key="5">
    <source>
        <dbReference type="Proteomes" id="UP000756132"/>
    </source>
</evidence>
<dbReference type="SUPFAM" id="SSF57667">
    <property type="entry name" value="beta-beta-alpha zinc fingers"/>
    <property type="match status" value="1"/>
</dbReference>
<feature type="compositionally biased region" description="Low complexity" evidence="2">
    <location>
        <begin position="40"/>
        <end position="58"/>
    </location>
</feature>
<sequence length="176" mass="19699">MPFPAYDDGLDYFQQPPVAGPSTTPMEYLSPGHASRARLSRTTSFASNASSARSISQSDVGSRSTSPNTAEMAKWGARNEDGSWSCSYPGCVSRSTFTRGCDLRKHYKRHTKSLFCRAEGCPQATEGSFSSKKDRARHEAKHNPTIMCEWDGCGRLFSRNDNMKDHVRRVHQRRIT</sequence>
<gene>
    <name evidence="4" type="ORF">CLAFUR5_13237</name>
</gene>
<evidence type="ECO:0000256" key="2">
    <source>
        <dbReference type="SAM" id="MobiDB-lite"/>
    </source>
</evidence>
<dbReference type="Gene3D" id="3.30.160.60">
    <property type="entry name" value="Classic Zinc Finger"/>
    <property type="match status" value="2"/>
</dbReference>
<dbReference type="PROSITE" id="PS50157">
    <property type="entry name" value="ZINC_FINGER_C2H2_2"/>
    <property type="match status" value="1"/>
</dbReference>
<dbReference type="AlphaFoldDB" id="A0A9Q8UV63"/>
<proteinExistence type="predicted"/>
<dbReference type="GO" id="GO:0005634">
    <property type="term" value="C:nucleus"/>
    <property type="evidence" value="ECO:0007669"/>
    <property type="project" value="TreeGrafter"/>
</dbReference>
<accession>A0A9Q8UV63</accession>
<evidence type="ECO:0000313" key="4">
    <source>
        <dbReference type="EMBL" id="UJO23664.1"/>
    </source>
</evidence>
<dbReference type="PROSITE" id="PS00028">
    <property type="entry name" value="ZINC_FINGER_C2H2_1"/>
    <property type="match status" value="1"/>
</dbReference>
<dbReference type="InterPro" id="IPR036236">
    <property type="entry name" value="Znf_C2H2_sf"/>
</dbReference>
<feature type="domain" description="C2H2-type" evidence="3">
    <location>
        <begin position="146"/>
        <end position="176"/>
    </location>
</feature>
<dbReference type="Proteomes" id="UP000756132">
    <property type="component" value="Chromosome 11"/>
</dbReference>
<dbReference type="InterPro" id="IPR013087">
    <property type="entry name" value="Znf_C2H2_type"/>
</dbReference>
<keyword evidence="1" id="KW-0863">Zinc-finger</keyword>
<dbReference type="PANTHER" id="PTHR46179">
    <property type="entry name" value="ZINC FINGER PROTEIN"/>
    <property type="match status" value="1"/>
</dbReference>
<dbReference type="GeneID" id="71993115"/>
<evidence type="ECO:0000256" key="1">
    <source>
        <dbReference type="PROSITE-ProRule" id="PRU00042"/>
    </source>
</evidence>
<dbReference type="GO" id="GO:0008270">
    <property type="term" value="F:zinc ion binding"/>
    <property type="evidence" value="ECO:0007669"/>
    <property type="project" value="UniProtKB-KW"/>
</dbReference>
<dbReference type="InterPro" id="IPR051061">
    <property type="entry name" value="Zinc_finger_trans_reg"/>
</dbReference>
<dbReference type="EMBL" id="CP090173">
    <property type="protein sequence ID" value="UJO23664.1"/>
    <property type="molecule type" value="Genomic_DNA"/>
</dbReference>
<keyword evidence="1" id="KW-0862">Zinc</keyword>
<dbReference type="Pfam" id="PF00096">
    <property type="entry name" value="zf-C2H2"/>
    <property type="match status" value="1"/>
</dbReference>
<feature type="region of interest" description="Disordered" evidence="2">
    <location>
        <begin position="12"/>
        <end position="72"/>
    </location>
</feature>
<protein>
    <submittedName>
        <fullName evidence="4">Trichothecene biosynthesis transcription regulator TRI6</fullName>
    </submittedName>
</protein>
<organism evidence="4 5">
    <name type="scientific">Passalora fulva</name>
    <name type="common">Tomato leaf mold</name>
    <name type="synonym">Cladosporium fulvum</name>
    <dbReference type="NCBI Taxonomy" id="5499"/>
    <lineage>
        <taxon>Eukaryota</taxon>
        <taxon>Fungi</taxon>
        <taxon>Dikarya</taxon>
        <taxon>Ascomycota</taxon>
        <taxon>Pezizomycotina</taxon>
        <taxon>Dothideomycetes</taxon>
        <taxon>Dothideomycetidae</taxon>
        <taxon>Mycosphaerellales</taxon>
        <taxon>Mycosphaerellaceae</taxon>
        <taxon>Fulvia</taxon>
    </lineage>
</organism>
<dbReference type="KEGG" id="ffu:CLAFUR5_13237"/>
<dbReference type="OrthoDB" id="654211at2759"/>
<reference evidence="4" key="1">
    <citation type="submission" date="2021-12" db="EMBL/GenBank/DDBJ databases">
        <authorList>
            <person name="Zaccaron A."/>
            <person name="Stergiopoulos I."/>
        </authorList>
    </citation>
    <scope>NUCLEOTIDE SEQUENCE</scope>
    <source>
        <strain evidence="4">Race5_Kim</strain>
    </source>
</reference>
<feature type="compositionally biased region" description="Polar residues" evidence="2">
    <location>
        <begin position="59"/>
        <end position="69"/>
    </location>
</feature>
<dbReference type="RefSeq" id="XP_047768030.1">
    <property type="nucleotide sequence ID" value="XM_047912385.1"/>
</dbReference>